<evidence type="ECO:0000256" key="4">
    <source>
        <dbReference type="RuleBase" id="RU000461"/>
    </source>
</evidence>
<keyword evidence="4 5" id="KW-0560">Oxidoreductase</keyword>
<dbReference type="GO" id="GO:0016705">
    <property type="term" value="F:oxidoreductase activity, acting on paired donors, with incorporation or reduction of molecular oxygen"/>
    <property type="evidence" value="ECO:0007669"/>
    <property type="project" value="InterPro"/>
</dbReference>
<comment type="similarity">
    <text evidence="2 4">Belongs to the cytochrome P450 family.</text>
</comment>
<keyword evidence="4 5" id="KW-0503">Monooxygenase</keyword>
<dbReference type="OrthoDB" id="5290182at2"/>
<gene>
    <name evidence="5" type="ORF">AHOG_21995</name>
</gene>
<dbReference type="PANTHER" id="PTHR24305">
    <property type="entry name" value="CYTOCHROME P450"/>
    <property type="match status" value="1"/>
</dbReference>
<name>A0A221W8C8_9PSEU</name>
<dbReference type="GO" id="GO:0020037">
    <property type="term" value="F:heme binding"/>
    <property type="evidence" value="ECO:0007669"/>
    <property type="project" value="InterPro"/>
</dbReference>
<dbReference type="RefSeq" id="WP_093943056.1">
    <property type="nucleotide sequence ID" value="NZ_CP022521.1"/>
</dbReference>
<evidence type="ECO:0000256" key="1">
    <source>
        <dbReference type="ARBA" id="ARBA00001971"/>
    </source>
</evidence>
<dbReference type="Pfam" id="PF00067">
    <property type="entry name" value="p450"/>
    <property type="match status" value="1"/>
</dbReference>
<dbReference type="InterPro" id="IPR001128">
    <property type="entry name" value="Cyt_P450"/>
</dbReference>
<dbReference type="InterPro" id="IPR050121">
    <property type="entry name" value="Cytochrome_P450_monoxygenase"/>
</dbReference>
<dbReference type="EC" id="1.14.13.106" evidence="5"/>
<dbReference type="GO" id="GO:0004497">
    <property type="term" value="F:monooxygenase activity"/>
    <property type="evidence" value="ECO:0007669"/>
    <property type="project" value="UniProtKB-KW"/>
</dbReference>
<dbReference type="PANTHER" id="PTHR24305:SF166">
    <property type="entry name" value="CYTOCHROME P450 12A4, MITOCHONDRIAL-RELATED"/>
    <property type="match status" value="1"/>
</dbReference>
<dbReference type="EMBL" id="CP022521">
    <property type="protein sequence ID" value="ASO22014.1"/>
    <property type="molecule type" value="Genomic_DNA"/>
</dbReference>
<feature type="binding site" description="axial binding residue" evidence="3">
    <location>
        <position position="384"/>
    </location>
    <ligand>
        <name>heme</name>
        <dbReference type="ChEBI" id="CHEBI:30413"/>
    </ligand>
    <ligandPart>
        <name>Fe</name>
        <dbReference type="ChEBI" id="CHEBI:18248"/>
    </ligandPart>
</feature>
<evidence type="ECO:0000313" key="5">
    <source>
        <dbReference type="EMBL" id="ASO22014.1"/>
    </source>
</evidence>
<dbReference type="KEGG" id="ahg:AHOG_21995"/>
<dbReference type="PRINTS" id="PR00463">
    <property type="entry name" value="EP450I"/>
</dbReference>
<evidence type="ECO:0000256" key="2">
    <source>
        <dbReference type="ARBA" id="ARBA00010617"/>
    </source>
</evidence>
<keyword evidence="3 4" id="KW-0479">Metal-binding</keyword>
<dbReference type="PROSITE" id="PS00086">
    <property type="entry name" value="CYTOCHROME_P450"/>
    <property type="match status" value="1"/>
</dbReference>
<dbReference type="AlphaFoldDB" id="A0A221W8C8"/>
<dbReference type="Proteomes" id="UP000204221">
    <property type="component" value="Chromosome"/>
</dbReference>
<dbReference type="PRINTS" id="PR00385">
    <property type="entry name" value="P450"/>
</dbReference>
<proteinExistence type="inferred from homology"/>
<dbReference type="SUPFAM" id="SSF48264">
    <property type="entry name" value="Cytochrome P450"/>
    <property type="match status" value="1"/>
</dbReference>
<sequence length="436" mass="48627">MSKNAGGAGPAIGYRPGDALYAMHRRFGPLMRAGLGRRGFVYLMGPAANSFVFANAELFRTREAFEVLVPVSGESALLLSDGDEHRRRRRLVAPALHHRQIDGYLAIMTAQADATLDAWRPGRTVDVYQEFRAAIRRTTIESLFGRRLAADADFFGRHLQSLLSLMNDLPTVLEFRRRFDTAAWRRAVRDRAVVDERVYAEIARTRRGEIDDDDNVLAALVNGRDDDGDALSDREIRDQAASLIVAGYETTSGVFGWAVHAMLTVPGVWERAAEEVRSVLADRVATRDDLRRLTYLNGVVQETLRLWPPAVISARKIVRDFEFAGRTVPAGPMMIFSPYVTHRLPEVWADPLSFRPQRWDPAEPGYRKPGPHEFLPFGGGAHRCLGSTMATTELTVMLARLLARTTLRPVAGRVRPVSFAALRPRDGIAVEVVARD</sequence>
<evidence type="ECO:0000313" key="6">
    <source>
        <dbReference type="Proteomes" id="UP000204221"/>
    </source>
</evidence>
<dbReference type="InterPro" id="IPR036396">
    <property type="entry name" value="Cyt_P450_sf"/>
</dbReference>
<comment type="cofactor">
    <cofactor evidence="1 3">
        <name>heme</name>
        <dbReference type="ChEBI" id="CHEBI:30413"/>
    </cofactor>
</comment>
<keyword evidence="3 4" id="KW-0408">Iron</keyword>
<accession>A0A221W8C8</accession>
<protein>
    <submittedName>
        <fullName evidence="5">Epi-isozizaene 5-monooxygenase/(E)-beta-farnesene synthase</fullName>
        <ecNumber evidence="5">1.14.13.106</ecNumber>
    </submittedName>
</protein>
<organism evidence="5 6">
    <name type="scientific">Actinoalloteichus hoggarensis</name>
    <dbReference type="NCBI Taxonomy" id="1470176"/>
    <lineage>
        <taxon>Bacteria</taxon>
        <taxon>Bacillati</taxon>
        <taxon>Actinomycetota</taxon>
        <taxon>Actinomycetes</taxon>
        <taxon>Pseudonocardiales</taxon>
        <taxon>Pseudonocardiaceae</taxon>
        <taxon>Actinoalloteichus</taxon>
    </lineage>
</organism>
<reference evidence="5 6" key="1">
    <citation type="submission" date="2017-07" db="EMBL/GenBank/DDBJ databases">
        <title>Complete genome sequence of Actinoalloteichus hoggarensis DSM 45943, type strain of Actinoalloteichus hoggarensis.</title>
        <authorList>
            <person name="Ruckert C."/>
            <person name="Nouioui I."/>
            <person name="Willmese J."/>
            <person name="van Wezel G."/>
            <person name="Klenk H.-P."/>
            <person name="Kalinowski J."/>
            <person name="Zotchev S.B."/>
        </authorList>
    </citation>
    <scope>NUCLEOTIDE SEQUENCE [LARGE SCALE GENOMIC DNA]</scope>
    <source>
        <strain evidence="5 6">DSM 45943</strain>
    </source>
</reference>
<keyword evidence="3 4" id="KW-0349">Heme</keyword>
<evidence type="ECO:0000256" key="3">
    <source>
        <dbReference type="PIRSR" id="PIRSR602401-1"/>
    </source>
</evidence>
<dbReference type="Gene3D" id="1.10.630.10">
    <property type="entry name" value="Cytochrome P450"/>
    <property type="match status" value="1"/>
</dbReference>
<dbReference type="InterPro" id="IPR017972">
    <property type="entry name" value="Cyt_P450_CS"/>
</dbReference>
<dbReference type="InterPro" id="IPR002401">
    <property type="entry name" value="Cyt_P450_E_grp-I"/>
</dbReference>
<keyword evidence="6" id="KW-1185">Reference proteome</keyword>
<dbReference type="GO" id="GO:0005506">
    <property type="term" value="F:iron ion binding"/>
    <property type="evidence" value="ECO:0007669"/>
    <property type="project" value="InterPro"/>
</dbReference>